<dbReference type="EMBL" id="CAJVPV010009359">
    <property type="protein sequence ID" value="CAG8640835.1"/>
    <property type="molecule type" value="Genomic_DNA"/>
</dbReference>
<dbReference type="OrthoDB" id="2440501at2759"/>
<keyword evidence="2" id="KW-1185">Reference proteome</keyword>
<organism evidence="1 2">
    <name type="scientific">Acaulospora morrowiae</name>
    <dbReference type="NCBI Taxonomy" id="94023"/>
    <lineage>
        <taxon>Eukaryota</taxon>
        <taxon>Fungi</taxon>
        <taxon>Fungi incertae sedis</taxon>
        <taxon>Mucoromycota</taxon>
        <taxon>Glomeromycotina</taxon>
        <taxon>Glomeromycetes</taxon>
        <taxon>Diversisporales</taxon>
        <taxon>Acaulosporaceae</taxon>
        <taxon>Acaulospora</taxon>
    </lineage>
</organism>
<protein>
    <submittedName>
        <fullName evidence="1">3230_t:CDS:1</fullName>
    </submittedName>
</protein>
<sequence>MFADLEVEHNIEPLCRFIERTLLKPLKDNGVKHSNEEELKQSSNLGGKAVDLVKTSIGIRIAIEFDNIKIENVKLDKTRDNWQEATEVSRSLLEKSEEEVLTKINDPFRKNQKTVEEALDWKIKTKSRKYLEPLRNRQDADLKCIFVILRVGLHRLISRKVCDVNE</sequence>
<dbReference type="AlphaFoldDB" id="A0A9N9DM78"/>
<gene>
    <name evidence="1" type="ORF">AMORRO_LOCUS9510</name>
</gene>
<dbReference type="Proteomes" id="UP000789342">
    <property type="component" value="Unassembled WGS sequence"/>
</dbReference>
<accession>A0A9N9DM78</accession>
<comment type="caution">
    <text evidence="1">The sequence shown here is derived from an EMBL/GenBank/DDBJ whole genome shotgun (WGS) entry which is preliminary data.</text>
</comment>
<name>A0A9N9DM78_9GLOM</name>
<evidence type="ECO:0000313" key="2">
    <source>
        <dbReference type="Proteomes" id="UP000789342"/>
    </source>
</evidence>
<reference evidence="1" key="1">
    <citation type="submission" date="2021-06" db="EMBL/GenBank/DDBJ databases">
        <authorList>
            <person name="Kallberg Y."/>
            <person name="Tangrot J."/>
            <person name="Rosling A."/>
        </authorList>
    </citation>
    <scope>NUCLEOTIDE SEQUENCE</scope>
    <source>
        <strain evidence="1">CL551</strain>
    </source>
</reference>
<proteinExistence type="predicted"/>
<evidence type="ECO:0000313" key="1">
    <source>
        <dbReference type="EMBL" id="CAG8640835.1"/>
    </source>
</evidence>